<dbReference type="Proteomes" id="UP000061348">
    <property type="component" value="Unassembled WGS sequence"/>
</dbReference>
<reference evidence="1 2" key="1">
    <citation type="submission" date="2015-05" db="EMBL/GenBank/DDBJ databases">
        <title>A genomic and transcriptomic approach to investigate the blue pigment phenotype in Pseudomonas fluorescens.</title>
        <authorList>
            <person name="Andreani N.A."/>
            <person name="Cardazzo B."/>
        </authorList>
    </citation>
    <scope>NUCLEOTIDE SEQUENCE [LARGE SCALE GENOMIC DNA]</scope>
    <source>
        <strain evidence="1 2">Ps_22</strain>
    </source>
</reference>
<name>A0A120G887_PSEFL</name>
<dbReference type="EMBL" id="LCYA01000052">
    <property type="protein sequence ID" value="KWV88454.1"/>
    <property type="molecule type" value="Genomic_DNA"/>
</dbReference>
<protein>
    <submittedName>
        <fullName evidence="1">Uncharacterized protein</fullName>
    </submittedName>
</protein>
<accession>A0A120G887</accession>
<proteinExistence type="predicted"/>
<dbReference type="PROSITE" id="PS50007">
    <property type="entry name" value="PIPLC_X_DOMAIN"/>
    <property type="match status" value="1"/>
</dbReference>
<evidence type="ECO:0000313" key="1">
    <source>
        <dbReference type="EMBL" id="KWV88454.1"/>
    </source>
</evidence>
<evidence type="ECO:0000313" key="2">
    <source>
        <dbReference type="Proteomes" id="UP000061348"/>
    </source>
</evidence>
<comment type="caution">
    <text evidence="1">The sequence shown here is derived from an EMBL/GenBank/DDBJ whole genome shotgun (WGS) entry which is preliminary data.</text>
</comment>
<sequence>MPKQVRAAACAGVARLPAQLIELYSVLQQRLAIRRITAVHGRYVGGFEGVGQQAHRNTRIGTPCEVDQPRLARYEVSRNHDQLMADTRQLWRQLSGQQQSRVGVGLGQYLARCVPQRLVPGPDQLAAPEVHAGLGLVSAQAVIQRVVLLTGLRQGGFKAPAGDGEVDLGGFVRDEVIDRLAQGAVPVLVEAVTQLLGHRPDAEHVDIGEIQVRFGVEILVAQIAPANDGHAVIGQPQLVMHAPVLQ</sequence>
<organism evidence="1 2">
    <name type="scientific">Pseudomonas fluorescens</name>
    <dbReference type="NCBI Taxonomy" id="294"/>
    <lineage>
        <taxon>Bacteria</taxon>
        <taxon>Pseudomonadati</taxon>
        <taxon>Pseudomonadota</taxon>
        <taxon>Gammaproteobacteria</taxon>
        <taxon>Pseudomonadales</taxon>
        <taxon>Pseudomonadaceae</taxon>
        <taxon>Pseudomonas</taxon>
    </lineage>
</organism>
<dbReference type="AlphaFoldDB" id="A0A120G887"/>
<gene>
    <name evidence="1" type="ORF">PFLmoz3_01349</name>
</gene>